<protein>
    <submittedName>
        <fullName evidence="1">Uncharacterized protein</fullName>
    </submittedName>
</protein>
<dbReference type="Proteomes" id="UP000814140">
    <property type="component" value="Unassembled WGS sequence"/>
</dbReference>
<sequence>MSSNAVSTGGIAENPTALRIVLKKIEGLDLPNVHSTPPSTFVVVRVDDKTKHKTKIVKKNTNPEWIENDSIKMLISPSSDIRVQVYRRGRFFTRFLFSKQHYFLGGISLPFGDLAMAQLRQGSEYLLASATASGGSIRIVSSVESTISTIAELGLASQDEDLDRIDRALRRRDGDSAPFQSTSQVVDQVEGVASDAQAVVAAAQQVESATGIQVLGNALQYLDGLVKIVDNVADAHPMLKLGWTLLSSVYKTLQAQSMEDEVMHALAIDLRDMLGYARRCTKAQIDGTTDILVEVGRVVSDAATIIDKRMKHGFTGRAATLAFQGSHKQIKDCQNRLAKLQGKLGLNLQVKTHELQDKTHRITVLEGE</sequence>
<keyword evidence="2" id="KW-1185">Reference proteome</keyword>
<proteinExistence type="predicted"/>
<reference evidence="1" key="1">
    <citation type="submission" date="2021-03" db="EMBL/GenBank/DDBJ databases">
        <authorList>
            <consortium name="DOE Joint Genome Institute"/>
            <person name="Ahrendt S."/>
            <person name="Looney B.P."/>
            <person name="Miyauchi S."/>
            <person name="Morin E."/>
            <person name="Drula E."/>
            <person name="Courty P.E."/>
            <person name="Chicoki N."/>
            <person name="Fauchery L."/>
            <person name="Kohler A."/>
            <person name="Kuo A."/>
            <person name="Labutti K."/>
            <person name="Pangilinan J."/>
            <person name="Lipzen A."/>
            <person name="Riley R."/>
            <person name="Andreopoulos W."/>
            <person name="He G."/>
            <person name="Johnson J."/>
            <person name="Barry K.W."/>
            <person name="Grigoriev I.V."/>
            <person name="Nagy L."/>
            <person name="Hibbett D."/>
            <person name="Henrissat B."/>
            <person name="Matheny P.B."/>
            <person name="Labbe J."/>
            <person name="Martin F."/>
        </authorList>
    </citation>
    <scope>NUCLEOTIDE SEQUENCE</scope>
    <source>
        <strain evidence="1">HHB10654</strain>
    </source>
</reference>
<organism evidence="1 2">
    <name type="scientific">Artomyces pyxidatus</name>
    <dbReference type="NCBI Taxonomy" id="48021"/>
    <lineage>
        <taxon>Eukaryota</taxon>
        <taxon>Fungi</taxon>
        <taxon>Dikarya</taxon>
        <taxon>Basidiomycota</taxon>
        <taxon>Agaricomycotina</taxon>
        <taxon>Agaricomycetes</taxon>
        <taxon>Russulales</taxon>
        <taxon>Auriscalpiaceae</taxon>
        <taxon>Artomyces</taxon>
    </lineage>
</organism>
<comment type="caution">
    <text evidence="1">The sequence shown here is derived from an EMBL/GenBank/DDBJ whole genome shotgun (WGS) entry which is preliminary data.</text>
</comment>
<gene>
    <name evidence="1" type="ORF">BV25DRAFT_1903313</name>
</gene>
<reference evidence="1" key="2">
    <citation type="journal article" date="2022" name="New Phytol.">
        <title>Evolutionary transition to the ectomycorrhizal habit in the genomes of a hyperdiverse lineage of mushroom-forming fungi.</title>
        <authorList>
            <person name="Looney B."/>
            <person name="Miyauchi S."/>
            <person name="Morin E."/>
            <person name="Drula E."/>
            <person name="Courty P.E."/>
            <person name="Kohler A."/>
            <person name="Kuo A."/>
            <person name="LaButti K."/>
            <person name="Pangilinan J."/>
            <person name="Lipzen A."/>
            <person name="Riley R."/>
            <person name="Andreopoulos W."/>
            <person name="He G."/>
            <person name="Johnson J."/>
            <person name="Nolan M."/>
            <person name="Tritt A."/>
            <person name="Barry K.W."/>
            <person name="Grigoriev I.V."/>
            <person name="Nagy L.G."/>
            <person name="Hibbett D."/>
            <person name="Henrissat B."/>
            <person name="Matheny P.B."/>
            <person name="Labbe J."/>
            <person name="Martin F.M."/>
        </authorList>
    </citation>
    <scope>NUCLEOTIDE SEQUENCE</scope>
    <source>
        <strain evidence="1">HHB10654</strain>
    </source>
</reference>
<evidence type="ECO:0000313" key="2">
    <source>
        <dbReference type="Proteomes" id="UP000814140"/>
    </source>
</evidence>
<dbReference type="EMBL" id="MU277267">
    <property type="protein sequence ID" value="KAI0056315.1"/>
    <property type="molecule type" value="Genomic_DNA"/>
</dbReference>
<accession>A0ACB8SIQ9</accession>
<name>A0ACB8SIQ9_9AGAM</name>
<evidence type="ECO:0000313" key="1">
    <source>
        <dbReference type="EMBL" id="KAI0056315.1"/>
    </source>
</evidence>